<dbReference type="EMBL" id="ML143420">
    <property type="protein sequence ID" value="TBU28556.1"/>
    <property type="molecule type" value="Genomic_DNA"/>
</dbReference>
<reference evidence="1" key="1">
    <citation type="submission" date="2019-01" db="EMBL/GenBank/DDBJ databases">
        <title>Draft genome sequences of three monokaryotic isolates of the white-rot basidiomycete fungus Dichomitus squalens.</title>
        <authorList>
            <consortium name="DOE Joint Genome Institute"/>
            <person name="Lopez S.C."/>
            <person name="Andreopoulos B."/>
            <person name="Pangilinan J."/>
            <person name="Lipzen A."/>
            <person name="Riley R."/>
            <person name="Ahrendt S."/>
            <person name="Ng V."/>
            <person name="Barry K."/>
            <person name="Daum C."/>
            <person name="Grigoriev I.V."/>
            <person name="Hilden K.S."/>
            <person name="Makela M.R."/>
            <person name="de Vries R.P."/>
        </authorList>
    </citation>
    <scope>NUCLEOTIDE SEQUENCE [LARGE SCALE GENOMIC DNA]</scope>
    <source>
        <strain evidence="1">OM18370.1</strain>
    </source>
</reference>
<proteinExistence type="predicted"/>
<gene>
    <name evidence="1" type="ORF">BD311DRAFT_778120</name>
</gene>
<dbReference type="Proteomes" id="UP000292957">
    <property type="component" value="Unassembled WGS sequence"/>
</dbReference>
<dbReference type="AlphaFoldDB" id="A0A4Q9MQW8"/>
<organism evidence="1">
    <name type="scientific">Dichomitus squalens</name>
    <dbReference type="NCBI Taxonomy" id="114155"/>
    <lineage>
        <taxon>Eukaryota</taxon>
        <taxon>Fungi</taxon>
        <taxon>Dikarya</taxon>
        <taxon>Basidiomycota</taxon>
        <taxon>Agaricomycotina</taxon>
        <taxon>Agaricomycetes</taxon>
        <taxon>Polyporales</taxon>
        <taxon>Polyporaceae</taxon>
        <taxon>Dichomitus</taxon>
    </lineage>
</organism>
<dbReference type="SUPFAM" id="SSF53098">
    <property type="entry name" value="Ribonuclease H-like"/>
    <property type="match status" value="1"/>
</dbReference>
<sequence>MLREVLQLLREEWRVIVIAVTSDCSGESLVHDYFKSANASILSWTKIADEIIRWLRSRPYLLAILRDVQLNLPTHHHGNSPLSVIRGVLTRWTSIYLAYRRLLQLRTALMVFVEDQRLFESGTTESHAKTREMVDELKKPLLWHHLSRVKRHLEPLAIAANITQANDCLLDQVLLTFGFVYNFFTSLTDLEDHPFRIAVCQSLERRWAKADQDVFIAAVVLNPWLKMRPFQPNMQLFTEAAFHVILSRLWRRFYPDEPVPGSLFTEIQEYFDNTGNFESLHMTMDAISSQARDRVCFHMFHS</sequence>
<name>A0A4Q9MQW8_9APHY</name>
<dbReference type="OrthoDB" id="3270520at2759"/>
<dbReference type="InterPro" id="IPR012337">
    <property type="entry name" value="RNaseH-like_sf"/>
</dbReference>
<accession>A0A4Q9MQW8</accession>
<protein>
    <submittedName>
        <fullName evidence="1">Uncharacterized protein</fullName>
    </submittedName>
</protein>
<evidence type="ECO:0000313" key="1">
    <source>
        <dbReference type="EMBL" id="TBU28556.1"/>
    </source>
</evidence>